<comment type="caution">
    <text evidence="5">The sequence shown here is derived from an EMBL/GenBank/DDBJ whole genome shotgun (WGS) entry which is preliminary data.</text>
</comment>
<dbReference type="InterPro" id="IPR010071">
    <property type="entry name" value="AA_adenyl_dom"/>
</dbReference>
<evidence type="ECO:0000313" key="5">
    <source>
        <dbReference type="EMBL" id="GGN29595.1"/>
    </source>
</evidence>
<evidence type="ECO:0000313" key="6">
    <source>
        <dbReference type="Proteomes" id="UP000597656"/>
    </source>
</evidence>
<dbReference type="Pfam" id="PF00668">
    <property type="entry name" value="Condensation"/>
    <property type="match status" value="1"/>
</dbReference>
<keyword evidence="6" id="KW-1185">Reference proteome</keyword>
<dbReference type="Gene3D" id="1.10.1200.10">
    <property type="entry name" value="ACP-like"/>
    <property type="match status" value="1"/>
</dbReference>
<feature type="domain" description="Carrier" evidence="4">
    <location>
        <begin position="478"/>
        <end position="554"/>
    </location>
</feature>
<dbReference type="RefSeq" id="WP_189160678.1">
    <property type="nucleotide sequence ID" value="NZ_BMNC01000032.1"/>
</dbReference>
<dbReference type="InterPro" id="IPR036736">
    <property type="entry name" value="ACP-like_sf"/>
</dbReference>
<dbReference type="InterPro" id="IPR023213">
    <property type="entry name" value="CAT-like_dom_sf"/>
</dbReference>
<protein>
    <recommendedName>
        <fullName evidence="4">Carrier domain-containing protein</fullName>
    </recommendedName>
</protein>
<dbReference type="Proteomes" id="UP000597656">
    <property type="component" value="Unassembled WGS sequence"/>
</dbReference>
<gene>
    <name evidence="5" type="ORF">GCM10011609_86750</name>
</gene>
<dbReference type="PROSITE" id="PS50075">
    <property type="entry name" value="CARRIER"/>
    <property type="match status" value="1"/>
</dbReference>
<dbReference type="InterPro" id="IPR001242">
    <property type="entry name" value="Condensation_dom"/>
</dbReference>
<organism evidence="5 6">
    <name type="scientific">Lentzea pudingi</name>
    <dbReference type="NCBI Taxonomy" id="1789439"/>
    <lineage>
        <taxon>Bacteria</taxon>
        <taxon>Bacillati</taxon>
        <taxon>Actinomycetota</taxon>
        <taxon>Actinomycetes</taxon>
        <taxon>Pseudonocardiales</taxon>
        <taxon>Pseudonocardiaceae</taxon>
        <taxon>Lentzea</taxon>
    </lineage>
</organism>
<evidence type="ECO:0000259" key="4">
    <source>
        <dbReference type="PROSITE" id="PS50075"/>
    </source>
</evidence>
<dbReference type="PROSITE" id="PS00455">
    <property type="entry name" value="AMP_BINDING"/>
    <property type="match status" value="1"/>
</dbReference>
<dbReference type="SUPFAM" id="SSF56801">
    <property type="entry name" value="Acetyl-CoA synthetase-like"/>
    <property type="match status" value="1"/>
</dbReference>
<dbReference type="PANTHER" id="PTHR45527">
    <property type="entry name" value="NONRIBOSOMAL PEPTIDE SYNTHETASE"/>
    <property type="match status" value="1"/>
</dbReference>
<evidence type="ECO:0000256" key="2">
    <source>
        <dbReference type="ARBA" id="ARBA00022450"/>
    </source>
</evidence>
<keyword evidence="2" id="KW-0596">Phosphopantetheine</keyword>
<dbReference type="Pfam" id="PF00550">
    <property type="entry name" value="PP-binding"/>
    <property type="match status" value="1"/>
</dbReference>
<dbReference type="Gene3D" id="3.30.559.10">
    <property type="entry name" value="Chloramphenicol acetyltransferase-like domain"/>
    <property type="match status" value="1"/>
</dbReference>
<dbReference type="InterPro" id="IPR045851">
    <property type="entry name" value="AMP-bd_C_sf"/>
</dbReference>
<dbReference type="EMBL" id="BMNC01000032">
    <property type="protein sequence ID" value="GGN29595.1"/>
    <property type="molecule type" value="Genomic_DNA"/>
</dbReference>
<dbReference type="InterPro" id="IPR009081">
    <property type="entry name" value="PP-bd_ACP"/>
</dbReference>
<dbReference type="InterPro" id="IPR006162">
    <property type="entry name" value="Ppantetheine_attach_site"/>
</dbReference>
<proteinExistence type="predicted"/>
<dbReference type="PANTHER" id="PTHR45527:SF1">
    <property type="entry name" value="FATTY ACID SYNTHASE"/>
    <property type="match status" value="1"/>
</dbReference>
<name>A0ABQ2ISZ3_9PSEU</name>
<reference evidence="6" key="1">
    <citation type="journal article" date="2019" name="Int. J. Syst. Evol. Microbiol.">
        <title>The Global Catalogue of Microorganisms (GCM) 10K type strain sequencing project: providing services to taxonomists for standard genome sequencing and annotation.</title>
        <authorList>
            <consortium name="The Broad Institute Genomics Platform"/>
            <consortium name="The Broad Institute Genome Sequencing Center for Infectious Disease"/>
            <person name="Wu L."/>
            <person name="Ma J."/>
        </authorList>
    </citation>
    <scope>NUCLEOTIDE SEQUENCE [LARGE SCALE GENOMIC DNA]</scope>
    <source>
        <strain evidence="6">CGMCC 4.7319</strain>
    </source>
</reference>
<evidence type="ECO:0000256" key="3">
    <source>
        <dbReference type="ARBA" id="ARBA00022553"/>
    </source>
</evidence>
<dbReference type="SUPFAM" id="SSF47336">
    <property type="entry name" value="ACP-like"/>
    <property type="match status" value="1"/>
</dbReference>
<dbReference type="Gene3D" id="3.40.50.12780">
    <property type="entry name" value="N-terminal domain of ligase-like"/>
    <property type="match status" value="1"/>
</dbReference>
<dbReference type="Gene3D" id="3.30.559.30">
    <property type="entry name" value="Nonribosomal peptide synthetase, condensation domain"/>
    <property type="match status" value="1"/>
</dbReference>
<accession>A0ABQ2ISZ3</accession>
<dbReference type="Pfam" id="PF00501">
    <property type="entry name" value="AMP-binding"/>
    <property type="match status" value="1"/>
</dbReference>
<dbReference type="InterPro" id="IPR020845">
    <property type="entry name" value="AMP-binding_CS"/>
</dbReference>
<comment type="cofactor">
    <cofactor evidence="1">
        <name>pantetheine 4'-phosphate</name>
        <dbReference type="ChEBI" id="CHEBI:47942"/>
    </cofactor>
</comment>
<evidence type="ECO:0000256" key="1">
    <source>
        <dbReference type="ARBA" id="ARBA00001957"/>
    </source>
</evidence>
<dbReference type="PROSITE" id="PS00012">
    <property type="entry name" value="PHOSPHOPANTETHEINE"/>
    <property type="match status" value="1"/>
</dbReference>
<keyword evidence="3" id="KW-0597">Phosphoprotein</keyword>
<dbReference type="InterPro" id="IPR042099">
    <property type="entry name" value="ANL_N_sf"/>
</dbReference>
<dbReference type="InterPro" id="IPR000873">
    <property type="entry name" value="AMP-dep_synth/lig_dom"/>
</dbReference>
<dbReference type="SUPFAM" id="SSF52777">
    <property type="entry name" value="CoA-dependent acyltransferases"/>
    <property type="match status" value="2"/>
</dbReference>
<sequence>MTTVHQTSSYELGDRIDVLIGRHAARTPSAVAVEQGFETIDYGTLWRRSGAVAANLQGQGIGAGDVVAVHLPRSLDRVVVLLGTLRCGAAYAALDPAWPQQRRADVVARSRAALVVTDAELASLTMSGALRPSSPGEGTAPASVFFTSGSTGKPKGVVVTHRGCVRILQGAPTIPMDATTVMLQSAPVPWDGHSLELWGPLVNGGRCVLLDRDAQVLDLAALRIALSRGVNTLWLTSSLFNIFADESPDIFAGVRLLAVGGEPVSAAHVRRVLAAAPDVVVVNGYGPTECGILATSHVIRPTDVRVGAVDVPIGKPMPRTGVLLLDESGRPMVSGPGEIALTGDGLAVGYLDDPEETARRFVEVDGVRCYRTGDIGVVDRDGLLRYRGRSDRQVKVHGVRVEPGEVEAALLAHPSVTAAFVVLVPGQSDLGCVYTTVNSQPMNMAVLHDFLGTTLVSAMIPTAVRHVSRMPLGPTGKVDPAAVSRLLAKDRDTAAKDNWESDADRDLVAMGLSSLEAVRIAAQLSERTGGRVTLADVYRLRTLAAIEAHGRAAAERVDKITGAGEFEASPLSRAQQRFWMAEQAAPGSCDNLIVLAWLVRGRLDVDRLASAWRAVVDLHPVLRTVYPWEDEFPVQRLLTPDAARCVLDVVEAPVGLPVEMVAERVTADWWNNRFDLETESPVRARLAVVDDDTHLLCVQLHHIAFDGWSERVLMADLRAAYAGTPRQPRILTYADYGKWERDQLGEWARADVPFWRRVLAYPLKPFLPAPAQVGQEIARHERVLRIPPTGVQGAIGAARGLATAALVTAAGRALAKTFGIADVCVGTASTGRFAPETDELIGYFVNPLPLVLAGAGDRSPDMVADDLLSAMDHARTPFDEVVRVLRPPRDRHPWFQAWVVMQNPRPHGAFVEGLTVEPVRVRPPRTAIELMFDTTPQPDGSWEVVLLWRADGIAVAIAEKLLSQLEKSLLEMSLEHS</sequence>
<dbReference type="NCBIfam" id="TIGR01733">
    <property type="entry name" value="AA-adenyl-dom"/>
    <property type="match status" value="1"/>
</dbReference>
<dbReference type="Gene3D" id="3.30.300.30">
    <property type="match status" value="1"/>
</dbReference>